<dbReference type="PANTHER" id="PTHR39652">
    <property type="entry name" value="UPF0201 PROTEIN TK1335"/>
    <property type="match status" value="1"/>
</dbReference>
<proteinExistence type="inferred from homology"/>
<name>A0A429G8H0_9CREN</name>
<organism evidence="2 3">
    <name type="scientific">Candidatus Korarchaeum cryptofilum</name>
    <dbReference type="NCBI Taxonomy" id="498846"/>
    <lineage>
        <taxon>Archaea</taxon>
        <taxon>Thermoproteota</taxon>
        <taxon>Candidatus Korarchaeia</taxon>
        <taxon>Candidatus Korarchaeales</taxon>
        <taxon>Candidatus Korarchaeaceae</taxon>
        <taxon>Candidatus Korarchaeum</taxon>
    </lineage>
</organism>
<comment type="similarity">
    <text evidence="1">Belongs to the UPF0201 family.</text>
</comment>
<dbReference type="Proteomes" id="UP000278149">
    <property type="component" value="Unassembled WGS sequence"/>
</dbReference>
<reference evidence="2 3" key="1">
    <citation type="submission" date="2018-10" db="EMBL/GenBank/DDBJ databases">
        <title>Co-occurring genomic capacity for anaerobic methane metabolism and dissimilatory sulfite reduction discovered in the Korarchaeota.</title>
        <authorList>
            <person name="Mckay L.J."/>
            <person name="Dlakic M."/>
            <person name="Fields M.W."/>
            <person name="Delmont T.O."/>
            <person name="Eren A.M."/>
            <person name="Jay Z.J."/>
            <person name="Klingelsmith K.B."/>
            <person name="Rusch D.B."/>
            <person name="Inskeep W.P."/>
        </authorList>
    </citation>
    <scope>NUCLEOTIDE SEQUENCE [LARGE SCALE GENOMIC DNA]</scope>
    <source>
        <strain evidence="2 3">WS</strain>
    </source>
</reference>
<dbReference type="PANTHER" id="PTHR39652:SF1">
    <property type="entry name" value="UPF0201 PROTEIN TK1335"/>
    <property type="match status" value="1"/>
</dbReference>
<dbReference type="AlphaFoldDB" id="A0A429G8H0"/>
<protein>
    <recommendedName>
        <fullName evidence="1">UPF0201 protein D9Q81_01975</fullName>
    </recommendedName>
</protein>
<accession>A0A429G8H0</accession>
<dbReference type="SUPFAM" id="SSF55282">
    <property type="entry name" value="RL5-like"/>
    <property type="match status" value="1"/>
</dbReference>
<dbReference type="InterPro" id="IPR002739">
    <property type="entry name" value="PAB1135-like"/>
</dbReference>
<dbReference type="Gene3D" id="3.30.1440.10">
    <property type="match status" value="1"/>
</dbReference>
<sequence>MFGEEVSGLGSAAKFSIRLILEAEVYPTEDEKRVIQAMKAIVPFSEELDDVEIQEGEIKVIRVTKEGYESLSKLRNSFRSNRILDTARSLLISKKGDIRPLRFHKQAAIVGRVSLVDNEEFSPLGVIVLRIYYDGDPMILADWLTPRTERGKPVNEATLQDLLYGRS</sequence>
<dbReference type="EMBL" id="RCOR01000014">
    <property type="protein sequence ID" value="RSN70099.1"/>
    <property type="molecule type" value="Genomic_DNA"/>
</dbReference>
<comment type="caution">
    <text evidence="2">The sequence shown here is derived from an EMBL/GenBank/DDBJ whole genome shotgun (WGS) entry which is preliminary data.</text>
</comment>
<evidence type="ECO:0000256" key="1">
    <source>
        <dbReference type="HAMAP-Rule" id="MF_01112"/>
    </source>
</evidence>
<dbReference type="HAMAP" id="MF_01112">
    <property type="entry name" value="UPF0201"/>
    <property type="match status" value="1"/>
</dbReference>
<dbReference type="Pfam" id="PF01877">
    <property type="entry name" value="RNA_binding"/>
    <property type="match status" value="1"/>
</dbReference>
<evidence type="ECO:0000313" key="2">
    <source>
        <dbReference type="EMBL" id="RSN70099.1"/>
    </source>
</evidence>
<evidence type="ECO:0000313" key="3">
    <source>
        <dbReference type="Proteomes" id="UP000278149"/>
    </source>
</evidence>
<dbReference type="InterPro" id="IPR022803">
    <property type="entry name" value="Ribosomal_uL5_dom_sf"/>
</dbReference>
<gene>
    <name evidence="2" type="ORF">D9Q81_01975</name>
</gene>